<dbReference type="PANTHER" id="PTHR28080">
    <property type="entry name" value="PEROXISOMAL BIOGENESIS FACTOR 3"/>
    <property type="match status" value="1"/>
</dbReference>
<dbReference type="OrthoDB" id="45930at2759"/>
<dbReference type="GO" id="GO:0045046">
    <property type="term" value="P:protein import into peroxisome membrane"/>
    <property type="evidence" value="ECO:0007669"/>
    <property type="project" value="TreeGrafter"/>
</dbReference>
<dbReference type="AlphaFoldDB" id="A0A9P0G738"/>
<dbReference type="GO" id="GO:0005778">
    <property type="term" value="C:peroxisomal membrane"/>
    <property type="evidence" value="ECO:0007669"/>
    <property type="project" value="InterPro"/>
</dbReference>
<evidence type="ECO:0000256" key="5">
    <source>
        <dbReference type="ARBA" id="ARBA00029630"/>
    </source>
</evidence>
<evidence type="ECO:0000313" key="6">
    <source>
        <dbReference type="EMBL" id="CAH1099187.1"/>
    </source>
</evidence>
<dbReference type="Proteomes" id="UP001153636">
    <property type="component" value="Chromosome 1"/>
</dbReference>
<evidence type="ECO:0000313" key="7">
    <source>
        <dbReference type="Proteomes" id="UP001153636"/>
    </source>
</evidence>
<evidence type="ECO:0000256" key="4">
    <source>
        <dbReference type="ARBA" id="ARBA00025338"/>
    </source>
</evidence>
<gene>
    <name evidence="6" type="ORF">PSYICH_LOCUS888</name>
</gene>
<dbReference type="PANTHER" id="PTHR28080:SF1">
    <property type="entry name" value="PEROXISOMAL BIOGENESIS FACTOR 3"/>
    <property type="match status" value="1"/>
</dbReference>
<proteinExistence type="predicted"/>
<dbReference type="GO" id="GO:0030674">
    <property type="term" value="F:protein-macromolecule adaptor activity"/>
    <property type="evidence" value="ECO:0007669"/>
    <property type="project" value="TreeGrafter"/>
</dbReference>
<reference evidence="6" key="1">
    <citation type="submission" date="2022-01" db="EMBL/GenBank/DDBJ databases">
        <authorList>
            <person name="King R."/>
        </authorList>
    </citation>
    <scope>NUCLEOTIDE SEQUENCE</scope>
</reference>
<name>A0A9P0G738_9CUCU</name>
<evidence type="ECO:0000256" key="1">
    <source>
        <dbReference type="ARBA" id="ARBA00011494"/>
    </source>
</evidence>
<organism evidence="6 7">
    <name type="scientific">Psylliodes chrysocephalus</name>
    <dbReference type="NCBI Taxonomy" id="3402493"/>
    <lineage>
        <taxon>Eukaryota</taxon>
        <taxon>Metazoa</taxon>
        <taxon>Ecdysozoa</taxon>
        <taxon>Arthropoda</taxon>
        <taxon>Hexapoda</taxon>
        <taxon>Insecta</taxon>
        <taxon>Pterygota</taxon>
        <taxon>Neoptera</taxon>
        <taxon>Endopterygota</taxon>
        <taxon>Coleoptera</taxon>
        <taxon>Polyphaga</taxon>
        <taxon>Cucujiformia</taxon>
        <taxon>Chrysomeloidea</taxon>
        <taxon>Chrysomelidae</taxon>
        <taxon>Galerucinae</taxon>
        <taxon>Alticini</taxon>
        <taxon>Psylliodes</taxon>
    </lineage>
</organism>
<evidence type="ECO:0000256" key="2">
    <source>
        <dbReference type="ARBA" id="ARBA00014294"/>
    </source>
</evidence>
<keyword evidence="3" id="KW-0962">Peroxisome biogenesis</keyword>
<dbReference type="InterPro" id="IPR006966">
    <property type="entry name" value="Peroxin-3"/>
</dbReference>
<dbReference type="Pfam" id="PF04882">
    <property type="entry name" value="Peroxin-3"/>
    <property type="match status" value="2"/>
</dbReference>
<comment type="subunit">
    <text evidence="1">Interacts with PEX19.</text>
</comment>
<protein>
    <recommendedName>
        <fullName evidence="2">Peroxisomal biogenesis factor 3</fullName>
    </recommendedName>
    <alternativeName>
        <fullName evidence="5">Peroxisomal assembly protein PEX3</fullName>
    </alternativeName>
</protein>
<dbReference type="EMBL" id="OV651813">
    <property type="protein sequence ID" value="CAH1099187.1"/>
    <property type="molecule type" value="Genomic_DNA"/>
</dbReference>
<keyword evidence="7" id="KW-1185">Reference proteome</keyword>
<accession>A0A9P0G738</accession>
<evidence type="ECO:0000256" key="3">
    <source>
        <dbReference type="ARBA" id="ARBA00022593"/>
    </source>
</evidence>
<sequence length="343" mass="38986">MSVVSKVRGFFSRHRNKFLVSGVIISGAILLSKYAQYRLKEWQERETVEFFDRNRKQNHFDSIIKTSNQTFSNFSLALQDLISEIINTDEIIDKLKANPENKVELWNNLKLLVFTKVGLLVYSSAMLAIIVKIQLMIIGGYLYKDPNSVPTEIQEKYLSLCQNFLNSGVKKLAEIMETEVSKYVSILDLTKQLKLGDIENIYWSVQVGLSSNTEGPIEQFRKYILTDDIISDSSDVYNSIISDTADFLDSDEVKSLSTHCVNQGFILLGDQLAEFYSKGDTPSTSDKDESFNNPFELRKPLAKLIPLINGILGKQSFPQLLVQQLMTNKKLQVFSANVYESLL</sequence>
<comment type="function">
    <text evidence="4">Involved in peroxisome biosynthesis and integrity. Assembles membrane vesicles before the matrix proteins are translocated. As a docking factor for PEX19, is necessary for the import of peroxisomal membrane proteins in the peroxisomes.</text>
</comment>